<evidence type="ECO:0000256" key="6">
    <source>
        <dbReference type="ARBA" id="ARBA00012801"/>
    </source>
</evidence>
<comment type="pathway">
    <text evidence="4">Cofactor metabolism; pyridoxal 5'-phosphate salvage; pyridoxal 5'-phosphate from pyridoxine 5'-phosphate: step 1/1.</text>
</comment>
<dbReference type="Proteomes" id="UP001163046">
    <property type="component" value="Unassembled WGS sequence"/>
</dbReference>
<comment type="caution">
    <text evidence="11">The sequence shown here is derived from an EMBL/GenBank/DDBJ whole genome shotgun (WGS) entry which is preliminary data.</text>
</comment>
<dbReference type="GO" id="GO:0010181">
    <property type="term" value="F:FMN binding"/>
    <property type="evidence" value="ECO:0007669"/>
    <property type="project" value="InterPro"/>
</dbReference>
<comment type="similarity">
    <text evidence="5">Belongs to the pyridoxamine 5'-phosphate oxidase family.</text>
</comment>
<comment type="pathway">
    <text evidence="3">Cofactor metabolism; pyridoxal 5'-phosphate salvage; pyridoxal 5'-phosphate from pyridoxamine 5'-phosphate: step 1/1.</text>
</comment>
<evidence type="ECO:0000313" key="11">
    <source>
        <dbReference type="EMBL" id="KAJ7384201.1"/>
    </source>
</evidence>
<feature type="domain" description="Pyridoxamine 5'-phosphate oxidase N-terminal" evidence="10">
    <location>
        <begin position="47"/>
        <end position="93"/>
    </location>
</feature>
<evidence type="ECO:0000256" key="9">
    <source>
        <dbReference type="ARBA" id="ARBA00023002"/>
    </source>
</evidence>
<evidence type="ECO:0000256" key="7">
    <source>
        <dbReference type="ARBA" id="ARBA00022630"/>
    </source>
</evidence>
<reference evidence="11" key="1">
    <citation type="submission" date="2023-01" db="EMBL/GenBank/DDBJ databases">
        <title>Genome assembly of the deep-sea coral Lophelia pertusa.</title>
        <authorList>
            <person name="Herrera S."/>
            <person name="Cordes E."/>
        </authorList>
    </citation>
    <scope>NUCLEOTIDE SEQUENCE</scope>
    <source>
        <strain evidence="11">USNM1676648</strain>
        <tissue evidence="11">Polyp</tissue>
    </source>
</reference>
<evidence type="ECO:0000256" key="5">
    <source>
        <dbReference type="ARBA" id="ARBA00007301"/>
    </source>
</evidence>
<sequence length="93" mass="10658">MLRKQDVAAMRMDYKTPIGFDETDLVAKEPFQQFDAWFREATKAYNVGEANAMVLSTCGRDCRPTARVVLLKGYDNTGFTFFTNYNSRKGEQL</sequence>
<dbReference type="GO" id="GO:0004733">
    <property type="term" value="F:pyridoxamine phosphate oxidase activity"/>
    <property type="evidence" value="ECO:0007669"/>
    <property type="project" value="UniProtKB-EC"/>
</dbReference>
<dbReference type="GO" id="GO:0008615">
    <property type="term" value="P:pyridoxine biosynthetic process"/>
    <property type="evidence" value="ECO:0007669"/>
    <property type="project" value="InterPro"/>
</dbReference>
<evidence type="ECO:0000313" key="12">
    <source>
        <dbReference type="Proteomes" id="UP001163046"/>
    </source>
</evidence>
<keyword evidence="12" id="KW-1185">Reference proteome</keyword>
<gene>
    <name evidence="11" type="ORF">OS493_023530</name>
</gene>
<dbReference type="SUPFAM" id="SSF50475">
    <property type="entry name" value="FMN-binding split barrel"/>
    <property type="match status" value="1"/>
</dbReference>
<dbReference type="Gene3D" id="2.30.110.10">
    <property type="entry name" value="Electron Transport, Fmn-binding Protein, Chain A"/>
    <property type="match status" value="1"/>
</dbReference>
<dbReference type="OrthoDB" id="303614at2759"/>
<dbReference type="PANTHER" id="PTHR10851:SF0">
    <property type="entry name" value="PYRIDOXINE-5'-PHOSPHATE OXIDASE"/>
    <property type="match status" value="1"/>
</dbReference>
<protein>
    <recommendedName>
        <fullName evidence="6">pyridoxal 5'-phosphate synthase</fullName>
        <ecNumber evidence="6">1.4.3.5</ecNumber>
    </recommendedName>
</protein>
<evidence type="ECO:0000256" key="2">
    <source>
        <dbReference type="ARBA" id="ARBA00003691"/>
    </source>
</evidence>
<evidence type="ECO:0000259" key="10">
    <source>
        <dbReference type="Pfam" id="PF01243"/>
    </source>
</evidence>
<feature type="non-terminal residue" evidence="11">
    <location>
        <position position="1"/>
    </location>
</feature>
<evidence type="ECO:0000256" key="1">
    <source>
        <dbReference type="ARBA" id="ARBA00001917"/>
    </source>
</evidence>
<comment type="cofactor">
    <cofactor evidence="1">
        <name>FMN</name>
        <dbReference type="ChEBI" id="CHEBI:58210"/>
    </cofactor>
</comment>
<dbReference type="InterPro" id="IPR000659">
    <property type="entry name" value="Pyridox_Oxase"/>
</dbReference>
<evidence type="ECO:0000256" key="4">
    <source>
        <dbReference type="ARBA" id="ARBA00005037"/>
    </source>
</evidence>
<proteinExistence type="inferred from homology"/>
<dbReference type="InterPro" id="IPR011576">
    <property type="entry name" value="Pyridox_Oxase_N"/>
</dbReference>
<keyword evidence="8" id="KW-0288">FMN</keyword>
<dbReference type="Pfam" id="PF01243">
    <property type="entry name" value="PNPOx_N"/>
    <property type="match status" value="1"/>
</dbReference>
<accession>A0A9W9ZME2</accession>
<name>A0A9W9ZME2_9CNID</name>
<evidence type="ECO:0000256" key="8">
    <source>
        <dbReference type="ARBA" id="ARBA00022643"/>
    </source>
</evidence>
<dbReference type="InterPro" id="IPR012349">
    <property type="entry name" value="Split_barrel_FMN-bd"/>
</dbReference>
<dbReference type="EC" id="1.4.3.5" evidence="6"/>
<keyword evidence="9" id="KW-0560">Oxidoreductase</keyword>
<dbReference type="AlphaFoldDB" id="A0A9W9ZME2"/>
<evidence type="ECO:0000256" key="3">
    <source>
        <dbReference type="ARBA" id="ARBA00004738"/>
    </source>
</evidence>
<dbReference type="PANTHER" id="PTHR10851">
    <property type="entry name" value="PYRIDOXINE-5-PHOSPHATE OXIDASE"/>
    <property type="match status" value="1"/>
</dbReference>
<dbReference type="EMBL" id="MU825890">
    <property type="protein sequence ID" value="KAJ7384201.1"/>
    <property type="molecule type" value="Genomic_DNA"/>
</dbReference>
<keyword evidence="7" id="KW-0285">Flavoprotein</keyword>
<comment type="function">
    <text evidence="2">Catalyzes the oxidation of either pyridoxine 5'-phosphate (PNP) or pyridoxamine 5'-phosphate (PMP) into pyridoxal 5'-phosphate (PLP).</text>
</comment>
<organism evidence="11 12">
    <name type="scientific">Desmophyllum pertusum</name>
    <dbReference type="NCBI Taxonomy" id="174260"/>
    <lineage>
        <taxon>Eukaryota</taxon>
        <taxon>Metazoa</taxon>
        <taxon>Cnidaria</taxon>
        <taxon>Anthozoa</taxon>
        <taxon>Hexacorallia</taxon>
        <taxon>Scleractinia</taxon>
        <taxon>Caryophylliina</taxon>
        <taxon>Caryophylliidae</taxon>
        <taxon>Desmophyllum</taxon>
    </lineage>
</organism>